<dbReference type="Proteomes" id="UP000294547">
    <property type="component" value="Unassembled WGS sequence"/>
</dbReference>
<sequence length="253" mass="26511">MTSDLDATPVLLRRAAVLLAASLVLSTGVAAAESRAPIRLAAGVTEPATGGAPPLPGGGSLVIPRDGTPFSAEPPEPDAVEDDPDGVRAPSTAEPYSGPLPEVRYGTEALPPAVRATREAVIAAARTGDPEQLRALIERATPPTRVSSLDGGDPIEVLRAESGDEEGREVLAILLDVLDAGWVRVDAGTADERYVWPYFARYPLDALTAPQMVELFRILTAGDFEGMRAAGAYGFFHVEIAADGRWTAFLAGE</sequence>
<dbReference type="EMBL" id="SNXY01000006">
    <property type="protein sequence ID" value="TDP87416.1"/>
    <property type="molecule type" value="Genomic_DNA"/>
</dbReference>
<dbReference type="AlphaFoldDB" id="A0A4R6RNL8"/>
<dbReference type="OrthoDB" id="9809589at2"/>
<gene>
    <name evidence="2" type="ORF">EDD54_1311</name>
</gene>
<dbReference type="RefSeq" id="WP_126535459.1">
    <property type="nucleotide sequence ID" value="NZ_BSPM01000008.1"/>
</dbReference>
<evidence type="ECO:0000313" key="2">
    <source>
        <dbReference type="EMBL" id="TDP87416.1"/>
    </source>
</evidence>
<evidence type="ECO:0000313" key="3">
    <source>
        <dbReference type="Proteomes" id="UP000294547"/>
    </source>
</evidence>
<proteinExistence type="predicted"/>
<protein>
    <submittedName>
        <fullName evidence="2">Uncharacterized protein</fullName>
    </submittedName>
</protein>
<comment type="caution">
    <text evidence="2">The sequence shown here is derived from an EMBL/GenBank/DDBJ whole genome shotgun (WGS) entry which is preliminary data.</text>
</comment>
<organism evidence="2 3">
    <name type="scientific">Oharaeibacter diazotrophicus</name>
    <dbReference type="NCBI Taxonomy" id="1920512"/>
    <lineage>
        <taxon>Bacteria</taxon>
        <taxon>Pseudomonadati</taxon>
        <taxon>Pseudomonadota</taxon>
        <taxon>Alphaproteobacteria</taxon>
        <taxon>Hyphomicrobiales</taxon>
        <taxon>Pleomorphomonadaceae</taxon>
        <taxon>Oharaeibacter</taxon>
    </lineage>
</organism>
<feature type="compositionally biased region" description="Acidic residues" evidence="1">
    <location>
        <begin position="75"/>
        <end position="84"/>
    </location>
</feature>
<keyword evidence="3" id="KW-1185">Reference proteome</keyword>
<reference evidence="2 3" key="1">
    <citation type="submission" date="2019-03" db="EMBL/GenBank/DDBJ databases">
        <title>Genomic Encyclopedia of Type Strains, Phase IV (KMG-IV): sequencing the most valuable type-strain genomes for metagenomic binning, comparative biology and taxonomic classification.</title>
        <authorList>
            <person name="Goeker M."/>
        </authorList>
    </citation>
    <scope>NUCLEOTIDE SEQUENCE [LARGE SCALE GENOMIC DNA]</scope>
    <source>
        <strain evidence="2 3">DSM 102969</strain>
    </source>
</reference>
<accession>A0A4R6RNL8</accession>
<name>A0A4R6RNL8_9HYPH</name>
<evidence type="ECO:0000256" key="1">
    <source>
        <dbReference type="SAM" id="MobiDB-lite"/>
    </source>
</evidence>
<feature type="region of interest" description="Disordered" evidence="1">
    <location>
        <begin position="45"/>
        <end position="105"/>
    </location>
</feature>